<evidence type="ECO:0000313" key="3">
    <source>
        <dbReference type="Proteomes" id="UP001212152"/>
    </source>
</evidence>
<sequence length="261" mass="25419">MVSAFAFALACVSALKIAGASAATNSTGAATNTTVPAFCKNYYVACARARSTCAGSSAFDAPASCVPATSGDWAAGSCPACNSTSFFNVSDAAGAVLSPQPFTFVLGEATPLVIQDYCSSQCANGGLAASIVLKTDQVNKRGDDEWVGFCACNGRSTPVKPFEVGQLVSVPAGSGGPGVAVANVGVNGNRTTTSTTVAPSSTSSSLAAATATATTSSAAATVSAQAGSGQNSVNSAGHTTSAASVFPLLAIVAALALAIAY</sequence>
<protein>
    <submittedName>
        <fullName evidence="2">Uncharacterized protein</fullName>
    </submittedName>
</protein>
<feature type="signal peptide" evidence="1">
    <location>
        <begin position="1"/>
        <end position="22"/>
    </location>
</feature>
<dbReference type="EMBL" id="JADGJQ010000007">
    <property type="protein sequence ID" value="KAJ3183026.1"/>
    <property type="molecule type" value="Genomic_DNA"/>
</dbReference>
<keyword evidence="1" id="KW-0732">Signal</keyword>
<evidence type="ECO:0000256" key="1">
    <source>
        <dbReference type="SAM" id="SignalP"/>
    </source>
</evidence>
<reference evidence="2" key="1">
    <citation type="submission" date="2020-05" db="EMBL/GenBank/DDBJ databases">
        <title>Phylogenomic resolution of chytrid fungi.</title>
        <authorList>
            <person name="Stajich J.E."/>
            <person name="Amses K."/>
            <person name="Simmons R."/>
            <person name="Seto K."/>
            <person name="Myers J."/>
            <person name="Bonds A."/>
            <person name="Quandt C.A."/>
            <person name="Barry K."/>
            <person name="Liu P."/>
            <person name="Grigoriev I."/>
            <person name="Longcore J.E."/>
            <person name="James T.Y."/>
        </authorList>
    </citation>
    <scope>NUCLEOTIDE SEQUENCE</scope>
    <source>
        <strain evidence="2">JEL0379</strain>
    </source>
</reference>
<comment type="caution">
    <text evidence="2">The sequence shown here is derived from an EMBL/GenBank/DDBJ whole genome shotgun (WGS) entry which is preliminary data.</text>
</comment>
<feature type="chain" id="PRO_5041976173" evidence="1">
    <location>
        <begin position="23"/>
        <end position="261"/>
    </location>
</feature>
<dbReference type="AlphaFoldDB" id="A0AAD5TPH4"/>
<dbReference type="Proteomes" id="UP001212152">
    <property type="component" value="Unassembled WGS sequence"/>
</dbReference>
<keyword evidence="3" id="KW-1185">Reference proteome</keyword>
<evidence type="ECO:0000313" key="2">
    <source>
        <dbReference type="EMBL" id="KAJ3183026.1"/>
    </source>
</evidence>
<proteinExistence type="predicted"/>
<gene>
    <name evidence="2" type="ORF">HDU87_007448</name>
</gene>
<accession>A0AAD5TPH4</accession>
<organism evidence="2 3">
    <name type="scientific">Geranomyces variabilis</name>
    <dbReference type="NCBI Taxonomy" id="109894"/>
    <lineage>
        <taxon>Eukaryota</taxon>
        <taxon>Fungi</taxon>
        <taxon>Fungi incertae sedis</taxon>
        <taxon>Chytridiomycota</taxon>
        <taxon>Chytridiomycota incertae sedis</taxon>
        <taxon>Chytridiomycetes</taxon>
        <taxon>Spizellomycetales</taxon>
        <taxon>Powellomycetaceae</taxon>
        <taxon>Geranomyces</taxon>
    </lineage>
</organism>
<name>A0AAD5TPH4_9FUNG</name>